<dbReference type="OrthoDB" id="430044at2759"/>
<evidence type="ECO:0000256" key="1">
    <source>
        <dbReference type="SAM" id="MobiDB-lite"/>
    </source>
</evidence>
<evidence type="ECO:0008006" key="5">
    <source>
        <dbReference type="Google" id="ProtNLM"/>
    </source>
</evidence>
<keyword evidence="2" id="KW-0812">Transmembrane</keyword>
<feature type="transmembrane region" description="Helical" evidence="2">
    <location>
        <begin position="236"/>
        <end position="261"/>
    </location>
</feature>
<evidence type="ECO:0000256" key="2">
    <source>
        <dbReference type="SAM" id="Phobius"/>
    </source>
</evidence>
<organism evidence="3 4">
    <name type="scientific">Aquarana catesbeiana</name>
    <name type="common">American bullfrog</name>
    <name type="synonym">Rana catesbeiana</name>
    <dbReference type="NCBI Taxonomy" id="8400"/>
    <lineage>
        <taxon>Eukaryota</taxon>
        <taxon>Metazoa</taxon>
        <taxon>Chordata</taxon>
        <taxon>Craniata</taxon>
        <taxon>Vertebrata</taxon>
        <taxon>Euteleostomi</taxon>
        <taxon>Amphibia</taxon>
        <taxon>Batrachia</taxon>
        <taxon>Anura</taxon>
        <taxon>Neobatrachia</taxon>
        <taxon>Ranoidea</taxon>
        <taxon>Ranidae</taxon>
        <taxon>Aquarana</taxon>
    </lineage>
</organism>
<feature type="region of interest" description="Disordered" evidence="1">
    <location>
        <begin position="266"/>
        <end position="295"/>
    </location>
</feature>
<evidence type="ECO:0000313" key="3">
    <source>
        <dbReference type="EMBL" id="PIN96719.1"/>
    </source>
</evidence>
<keyword evidence="2" id="KW-0472">Membrane</keyword>
<proteinExistence type="predicted"/>
<accession>A0A2G9P0C0</accession>
<dbReference type="EMBL" id="KV923695">
    <property type="protein sequence ID" value="PIN96719.1"/>
    <property type="molecule type" value="Genomic_DNA"/>
</dbReference>
<keyword evidence="4" id="KW-1185">Reference proteome</keyword>
<evidence type="ECO:0000313" key="4">
    <source>
        <dbReference type="Proteomes" id="UP000228934"/>
    </source>
</evidence>
<sequence>MGFGQESDIAFTEGDIIYGRVMVDPVQNLGNSFYCNIEKVFLCTGADGYVPKYNPSNGEYGCLADSTSLLYQIKILDKAQPETQTSKFGSVGFNARLAADDPEALPLVRQPGSDGFKIDSTPLFQVSTGREWYIHTIYTVRSKENANRGIGKRSVDYQYHSLLNAGPSGGSVARKKRDVSEAPTIAQDIGMDNNRGTNIQHIILERSNKKTAPEKEITVDGIIPRELNKNESEVNVVIIVVILAAILLLVVCLIAIIVFLLRRKEKSKKKEEGQESGSSEPMMPHRGYSTDSSEV</sequence>
<protein>
    <recommendedName>
        <fullName evidence="5">FRAS1-related extracellular matrix protein 2</fullName>
    </recommendedName>
</protein>
<name>A0A2G9P0C0_AQUCT</name>
<dbReference type="AlphaFoldDB" id="A0A2G9P0C0"/>
<keyword evidence="2" id="KW-1133">Transmembrane helix</keyword>
<reference evidence="4" key="1">
    <citation type="journal article" date="2017" name="Nat. Commun.">
        <title>The North American bullfrog draft genome provides insight into hormonal regulation of long noncoding RNA.</title>
        <authorList>
            <person name="Hammond S.A."/>
            <person name="Warren R.L."/>
            <person name="Vandervalk B.P."/>
            <person name="Kucuk E."/>
            <person name="Khan H."/>
            <person name="Gibb E.A."/>
            <person name="Pandoh P."/>
            <person name="Kirk H."/>
            <person name="Zhao Y."/>
            <person name="Jones M."/>
            <person name="Mungall A.J."/>
            <person name="Coope R."/>
            <person name="Pleasance S."/>
            <person name="Moore R.A."/>
            <person name="Holt R.A."/>
            <person name="Round J.M."/>
            <person name="Ohora S."/>
            <person name="Walle B.V."/>
            <person name="Veldhoen N."/>
            <person name="Helbing C.C."/>
            <person name="Birol I."/>
        </authorList>
    </citation>
    <scope>NUCLEOTIDE SEQUENCE [LARGE SCALE GENOMIC DNA]</scope>
</reference>
<dbReference type="Proteomes" id="UP000228934">
    <property type="component" value="Unassembled WGS sequence"/>
</dbReference>
<gene>
    <name evidence="3" type="ORF">AB205_0126170</name>
</gene>